<dbReference type="Gene3D" id="3.40.190.10">
    <property type="entry name" value="Periplasmic binding protein-like II"/>
    <property type="match status" value="2"/>
</dbReference>
<proteinExistence type="inferred from homology"/>
<dbReference type="Proteomes" id="UP001596263">
    <property type="component" value="Unassembled WGS sequence"/>
</dbReference>
<comment type="similarity">
    <text evidence="1">Belongs to the bacterial solute-binding protein 1 family.</text>
</comment>
<evidence type="ECO:0000313" key="4">
    <source>
        <dbReference type="EMBL" id="MFC5214811.1"/>
    </source>
</evidence>
<reference evidence="5" key="1">
    <citation type="journal article" date="2019" name="Int. J. Syst. Evol. Microbiol.">
        <title>The Global Catalogue of Microorganisms (GCM) 10K type strain sequencing project: providing services to taxonomists for standard genome sequencing and annotation.</title>
        <authorList>
            <consortium name="The Broad Institute Genomics Platform"/>
            <consortium name="The Broad Institute Genome Sequencing Center for Infectious Disease"/>
            <person name="Wu L."/>
            <person name="Ma J."/>
        </authorList>
    </citation>
    <scope>NUCLEOTIDE SEQUENCE [LARGE SCALE GENOMIC DNA]</scope>
    <source>
        <strain evidence="5">KCTC 42586</strain>
    </source>
</reference>
<dbReference type="PANTHER" id="PTHR43649">
    <property type="entry name" value="ARABINOSE-BINDING PROTEIN-RELATED"/>
    <property type="match status" value="1"/>
</dbReference>
<dbReference type="CDD" id="cd14750">
    <property type="entry name" value="PBP2_TMBP"/>
    <property type="match status" value="1"/>
</dbReference>
<dbReference type="SUPFAM" id="SSF53850">
    <property type="entry name" value="Periplasmic binding protein-like II"/>
    <property type="match status" value="1"/>
</dbReference>
<evidence type="ECO:0000256" key="2">
    <source>
        <dbReference type="ARBA" id="ARBA00022448"/>
    </source>
</evidence>
<protein>
    <submittedName>
        <fullName evidence="4">ABC transporter substrate-binding protein</fullName>
    </submittedName>
</protein>
<sequence length="422" mass="45756">MRWIHTAGRGLLVLVVILTGYVASGARADEGTAGGRGPLTLATAGDLTGYLGSVLEGWNRTHPDEKVTLVELPDSADETHAQMTTDLRGGDRSRFDILNIDVNWTSEFAAHGWIRPLARDRFPLDTFLPPVVDTATYDGRLYAVPYVTNAGLLLYRKDILAKEGLDPPRTWAELEKQAKTVAPEYGLDGYAGQFLPYEGLTVNAAESVYSAGGSILGDEGERVTVNSTAARDGIDFLARGVREGWIPKQALTYKEEESKQAFQDGRLLFLRNWPYAYVGASAKGSPVAGKIGAVPLPGPDGPGTSVLGGSNLAVSSHAEHPDSAARLLAYLTSERVQRQVLTRGALPPVRADLYEDPDLIREFPYLPTLRESVRTAAPRPKSPRYDQVSLVVQAVVHDAMTGRQTPEAAVRRLARELDAVAR</sequence>
<dbReference type="PANTHER" id="PTHR43649:SF34">
    <property type="entry name" value="ABC TRANSPORTER PERIPLASMIC-BINDING PROTEIN YCJN-RELATED"/>
    <property type="match status" value="1"/>
</dbReference>
<evidence type="ECO:0000256" key="3">
    <source>
        <dbReference type="ARBA" id="ARBA00022729"/>
    </source>
</evidence>
<dbReference type="Pfam" id="PF01547">
    <property type="entry name" value="SBP_bac_1"/>
    <property type="match status" value="1"/>
</dbReference>
<evidence type="ECO:0000256" key="1">
    <source>
        <dbReference type="ARBA" id="ARBA00008520"/>
    </source>
</evidence>
<dbReference type="InterPro" id="IPR050490">
    <property type="entry name" value="Bact_solute-bd_prot1"/>
</dbReference>
<accession>A0ABW0CI04</accession>
<name>A0ABW0CI04_STRCD</name>
<dbReference type="InterPro" id="IPR006059">
    <property type="entry name" value="SBP"/>
</dbReference>
<evidence type="ECO:0000313" key="5">
    <source>
        <dbReference type="Proteomes" id="UP001596263"/>
    </source>
</evidence>
<keyword evidence="5" id="KW-1185">Reference proteome</keyword>
<keyword evidence="2" id="KW-0813">Transport</keyword>
<dbReference type="RefSeq" id="WP_380851827.1">
    <property type="nucleotide sequence ID" value="NZ_JBHSKM010000007.1"/>
</dbReference>
<keyword evidence="3" id="KW-0732">Signal</keyword>
<comment type="caution">
    <text evidence="4">The sequence shown here is derived from an EMBL/GenBank/DDBJ whole genome shotgun (WGS) entry which is preliminary data.</text>
</comment>
<gene>
    <name evidence="4" type="ORF">ACFPQ9_13330</name>
</gene>
<dbReference type="EMBL" id="JBHSKM010000007">
    <property type="protein sequence ID" value="MFC5214811.1"/>
    <property type="molecule type" value="Genomic_DNA"/>
</dbReference>
<organism evidence="4 5">
    <name type="scientific">Streptomyces coerulescens</name>
    <dbReference type="NCBI Taxonomy" id="29304"/>
    <lineage>
        <taxon>Bacteria</taxon>
        <taxon>Bacillati</taxon>
        <taxon>Actinomycetota</taxon>
        <taxon>Actinomycetes</taxon>
        <taxon>Kitasatosporales</taxon>
        <taxon>Streptomycetaceae</taxon>
        <taxon>Streptomyces</taxon>
    </lineage>
</organism>